<evidence type="ECO:0000313" key="2">
    <source>
        <dbReference type="EMBL" id="KAG0452506.1"/>
    </source>
</evidence>
<dbReference type="SMART" id="SM00256">
    <property type="entry name" value="FBOX"/>
    <property type="match status" value="1"/>
</dbReference>
<accession>A0A835PHY3</accession>
<keyword evidence="3" id="KW-1185">Reference proteome</keyword>
<dbReference type="Proteomes" id="UP000636800">
    <property type="component" value="Unassembled WGS sequence"/>
</dbReference>
<evidence type="ECO:0000259" key="1">
    <source>
        <dbReference type="PROSITE" id="PS50181"/>
    </source>
</evidence>
<dbReference type="InterPro" id="IPR040275">
    <property type="entry name" value="At5g39450-like"/>
</dbReference>
<organism evidence="2 3">
    <name type="scientific">Vanilla planifolia</name>
    <name type="common">Vanilla</name>
    <dbReference type="NCBI Taxonomy" id="51239"/>
    <lineage>
        <taxon>Eukaryota</taxon>
        <taxon>Viridiplantae</taxon>
        <taxon>Streptophyta</taxon>
        <taxon>Embryophyta</taxon>
        <taxon>Tracheophyta</taxon>
        <taxon>Spermatophyta</taxon>
        <taxon>Magnoliopsida</taxon>
        <taxon>Liliopsida</taxon>
        <taxon>Asparagales</taxon>
        <taxon>Orchidaceae</taxon>
        <taxon>Vanilloideae</taxon>
        <taxon>Vanilleae</taxon>
        <taxon>Vanilla</taxon>
    </lineage>
</organism>
<dbReference type="OrthoDB" id="2020015at2759"/>
<dbReference type="EMBL" id="JADCNL010000014">
    <property type="protein sequence ID" value="KAG0452506.1"/>
    <property type="molecule type" value="Genomic_DNA"/>
</dbReference>
<feature type="domain" description="F-box" evidence="1">
    <location>
        <begin position="30"/>
        <end position="77"/>
    </location>
</feature>
<dbReference type="Gene3D" id="1.20.1280.50">
    <property type="match status" value="1"/>
</dbReference>
<dbReference type="Pfam" id="PF00646">
    <property type="entry name" value="F-box"/>
    <property type="match status" value="1"/>
</dbReference>
<dbReference type="PANTHER" id="PTHR31370:SF2">
    <property type="entry name" value="OS08G0105100 PROTEIN"/>
    <property type="match status" value="1"/>
</dbReference>
<dbReference type="SUPFAM" id="SSF81383">
    <property type="entry name" value="F-box domain"/>
    <property type="match status" value="1"/>
</dbReference>
<name>A0A835PHY3_VANPL</name>
<evidence type="ECO:0000313" key="3">
    <source>
        <dbReference type="Proteomes" id="UP000636800"/>
    </source>
</evidence>
<reference evidence="2 3" key="1">
    <citation type="journal article" date="2020" name="Nat. Food">
        <title>A phased Vanilla planifolia genome enables genetic improvement of flavour and production.</title>
        <authorList>
            <person name="Hasing T."/>
            <person name="Tang H."/>
            <person name="Brym M."/>
            <person name="Khazi F."/>
            <person name="Huang T."/>
            <person name="Chambers A.H."/>
        </authorList>
    </citation>
    <scope>NUCLEOTIDE SEQUENCE [LARGE SCALE GENOMIC DNA]</scope>
    <source>
        <tissue evidence="2">Leaf</tissue>
    </source>
</reference>
<dbReference type="AlphaFoldDB" id="A0A835PHY3"/>
<proteinExistence type="predicted"/>
<comment type="caution">
    <text evidence="2">The sequence shown here is derived from an EMBL/GenBank/DDBJ whole genome shotgun (WGS) entry which is preliminary data.</text>
</comment>
<dbReference type="PANTHER" id="PTHR31370">
    <property type="entry name" value="F-BOX PROTEIN FAMILY-LIKE"/>
    <property type="match status" value="1"/>
</dbReference>
<sequence>MQSTSSSEDGALAADSGNCCGDEDRRPCGAILFLNLPEDVLAVISAHLSPGDLGRLSLSCRSLRYAVSSSEKCWLAQCRRAGLSPRLLPRWRAGVRSYRALCRFLTEVSPLLGLWVHQNPELGNVVFVLWGFLSVVGCRVIPQELGPLGLTAGPILWSPVFEILADADGSAEFFFLHGREADDLLYPGFVRSIHRNCNVLLLEVETGRVLPRSLVSTDENQSARHLYCSDTAVSAALPPLPFSRLGFGDRRRLLDLVAGRVRVKVPHDLLTAPLFPPDFSSTSFDRDEALLEERRLALIKLHKLNGCRVNWQGTEAQAHMGSRDLYNKTSNGDWIPTSFLSSNSTGKRKNFFSVAGYLKDGFRQFIAKSRSPSSILRNVSSVSSSESKRAQLHEFLRGGDTIGLSFCASNMRLTTYRAWPNMHDNRFALYKLPLPQPTDEQGYTAMFIVKVDEPSPDPFPWETFGDLVRVEVKRTFVGEGISNGYGFRYPGSKPGSLFEIQNGQLAFVWKESRSVLTMQRLELEDLLKKGEQVPALPRIANFSYLTKSYSNVFAGFHSSSSCSSPTRFS</sequence>
<dbReference type="InterPro" id="IPR036047">
    <property type="entry name" value="F-box-like_dom_sf"/>
</dbReference>
<gene>
    <name evidence="2" type="ORF">HPP92_025170</name>
</gene>
<dbReference type="PROSITE" id="PS50181">
    <property type="entry name" value="FBOX"/>
    <property type="match status" value="1"/>
</dbReference>
<dbReference type="InterPro" id="IPR001810">
    <property type="entry name" value="F-box_dom"/>
</dbReference>
<protein>
    <recommendedName>
        <fullName evidence="1">F-box domain-containing protein</fullName>
    </recommendedName>
</protein>